<organism evidence="1 2">
    <name type="scientific">Portunus trituberculatus</name>
    <name type="common">Swimming crab</name>
    <name type="synonym">Neptunus trituberculatus</name>
    <dbReference type="NCBI Taxonomy" id="210409"/>
    <lineage>
        <taxon>Eukaryota</taxon>
        <taxon>Metazoa</taxon>
        <taxon>Ecdysozoa</taxon>
        <taxon>Arthropoda</taxon>
        <taxon>Crustacea</taxon>
        <taxon>Multicrustacea</taxon>
        <taxon>Malacostraca</taxon>
        <taxon>Eumalacostraca</taxon>
        <taxon>Eucarida</taxon>
        <taxon>Decapoda</taxon>
        <taxon>Pleocyemata</taxon>
        <taxon>Brachyura</taxon>
        <taxon>Eubrachyura</taxon>
        <taxon>Portunoidea</taxon>
        <taxon>Portunidae</taxon>
        <taxon>Portuninae</taxon>
        <taxon>Portunus</taxon>
    </lineage>
</organism>
<sequence length="106" mass="11914">MSVGHSSQIVFPDFAIPKIGWWQLNQKGKASPPVEPAKFCVALVGHSQVPQNLEVAPDVRLRVYRSPGARAASFLENQELHRVLRHQFNLAILWLGSNDVREYSIP</sequence>
<accession>A0A5B7GVQ3</accession>
<keyword evidence="2" id="KW-1185">Reference proteome</keyword>
<protein>
    <recommendedName>
        <fullName evidence="3">SGNH hydrolase-type esterase domain-containing protein</fullName>
    </recommendedName>
</protein>
<evidence type="ECO:0000313" key="2">
    <source>
        <dbReference type="Proteomes" id="UP000324222"/>
    </source>
</evidence>
<evidence type="ECO:0000313" key="1">
    <source>
        <dbReference type="EMBL" id="MPC61619.1"/>
    </source>
</evidence>
<evidence type="ECO:0008006" key="3">
    <source>
        <dbReference type="Google" id="ProtNLM"/>
    </source>
</evidence>
<proteinExistence type="predicted"/>
<comment type="caution">
    <text evidence="1">The sequence shown here is derived from an EMBL/GenBank/DDBJ whole genome shotgun (WGS) entry which is preliminary data.</text>
</comment>
<dbReference type="AlphaFoldDB" id="A0A5B7GVQ3"/>
<dbReference type="Proteomes" id="UP000324222">
    <property type="component" value="Unassembled WGS sequence"/>
</dbReference>
<name>A0A5B7GVQ3_PORTR</name>
<dbReference type="EMBL" id="VSRR010018708">
    <property type="protein sequence ID" value="MPC61619.1"/>
    <property type="molecule type" value="Genomic_DNA"/>
</dbReference>
<reference evidence="1 2" key="1">
    <citation type="submission" date="2019-05" db="EMBL/GenBank/DDBJ databases">
        <title>Another draft genome of Portunus trituberculatus and its Hox gene families provides insights of decapod evolution.</title>
        <authorList>
            <person name="Jeong J.-H."/>
            <person name="Song I."/>
            <person name="Kim S."/>
            <person name="Choi T."/>
            <person name="Kim D."/>
            <person name="Ryu S."/>
            <person name="Kim W."/>
        </authorList>
    </citation>
    <scope>NUCLEOTIDE SEQUENCE [LARGE SCALE GENOMIC DNA]</scope>
    <source>
        <tissue evidence="1">Muscle</tissue>
    </source>
</reference>
<gene>
    <name evidence="1" type="ORF">E2C01_055693</name>
</gene>